<dbReference type="WBParaSite" id="L893_g7407.t1">
    <property type="protein sequence ID" value="L893_g7407.t1"/>
    <property type="gene ID" value="L893_g7407"/>
</dbReference>
<dbReference type="Proteomes" id="UP000095287">
    <property type="component" value="Unplaced"/>
</dbReference>
<protein>
    <submittedName>
        <fullName evidence="3">Ovule protein</fullName>
    </submittedName>
</protein>
<reference evidence="3" key="1">
    <citation type="submission" date="2016-11" db="UniProtKB">
        <authorList>
            <consortium name="WormBaseParasite"/>
        </authorList>
    </citation>
    <scope>IDENTIFICATION</scope>
</reference>
<evidence type="ECO:0000313" key="3">
    <source>
        <dbReference type="WBParaSite" id="L893_g7407.t1"/>
    </source>
</evidence>
<dbReference type="AlphaFoldDB" id="A0A1I8ANG2"/>
<proteinExistence type="predicted"/>
<feature type="region of interest" description="Disordered" evidence="1">
    <location>
        <begin position="49"/>
        <end position="76"/>
    </location>
</feature>
<organism evidence="2 3">
    <name type="scientific">Steinernema glaseri</name>
    <dbReference type="NCBI Taxonomy" id="37863"/>
    <lineage>
        <taxon>Eukaryota</taxon>
        <taxon>Metazoa</taxon>
        <taxon>Ecdysozoa</taxon>
        <taxon>Nematoda</taxon>
        <taxon>Chromadorea</taxon>
        <taxon>Rhabditida</taxon>
        <taxon>Tylenchina</taxon>
        <taxon>Panagrolaimomorpha</taxon>
        <taxon>Strongyloidoidea</taxon>
        <taxon>Steinernematidae</taxon>
        <taxon>Steinernema</taxon>
    </lineage>
</organism>
<name>A0A1I8ANG2_9BILA</name>
<evidence type="ECO:0000313" key="2">
    <source>
        <dbReference type="Proteomes" id="UP000095287"/>
    </source>
</evidence>
<accession>A0A1I8ANG2</accession>
<sequence>MFRSGLLVPYSGPSTNKSPLVLTGLLHSENTESPKHIIFFLHTERVPGARNTKKQRENIGALTGNETPTTSEHKRVPRGFPATARARLQLRN</sequence>
<evidence type="ECO:0000256" key="1">
    <source>
        <dbReference type="SAM" id="MobiDB-lite"/>
    </source>
</evidence>
<keyword evidence="2" id="KW-1185">Reference proteome</keyword>